<sequence length="606" mass="69575">MGLVHHGLDLFNYDQKTCSNQVLITAKDTPSNIEYDEYVVYKRSEQPGAPSTKRDPWVDDDDHITHHFTRDDASGTGLFDLAFRRGYMLDREGSFRKPDDDEAPSAGMEGRIRRVICFKRKTIYDGGRDILSMTVDDLAAMNLHPATLQYSTRTTTESRFWSKDKSQLSIILAFSEMPKTPCDFLSMTYDVLERSATILVRQSWEPRRHNLDDLDEYDHRLESCRNHWAHPLIMPVVLLQVQFMRCEEAVIENNSNVAHLEYDVSNIAGFDATETGRRLSRTFSNGKDGERIAWGPSTMTKLMKRAHEVLKDTIKLLDTIRWMERAIKVLILAGDELNERMGNYSNFGNDLSMLSPTVIDPLGGPPAYLDGLLRLCMGLETDRRMSEARCRAQIDMIYSKMAQEDNILNARMAVASSRDSSSMKALAVITAIFLPGEFLGTLFGMSMFDWLGPDEEDDDSSGPMTDQVKVNRFGKHFWNYWAAAIPLTLLILFVWRAWWVTQDRYFRRHLSQELSEERFWTADGKPRKLERSFIWDFFYLSARRDEKPRPADDLAELETIHSGETGFGNEEMESSSGRDERHSLDTDIEGITFKPSVITVITVEYV</sequence>
<dbReference type="Gene3D" id="1.20.58.340">
    <property type="entry name" value="Magnesium transport protein CorA, transmembrane region"/>
    <property type="match status" value="1"/>
</dbReference>
<name>A0A8H5L1I5_9HYPO</name>
<evidence type="ECO:0000313" key="3">
    <source>
        <dbReference type="Proteomes" id="UP000546213"/>
    </source>
</evidence>
<accession>A0A8H5L1I5</accession>
<keyword evidence="3" id="KW-1185">Reference proteome</keyword>
<keyword evidence="1" id="KW-1133">Transmembrane helix</keyword>
<dbReference type="AlphaFoldDB" id="A0A8H5L1I5"/>
<gene>
    <name evidence="2" type="ORF">FPCIR_9415</name>
</gene>
<evidence type="ECO:0000313" key="2">
    <source>
        <dbReference type="EMBL" id="KAF5582566.1"/>
    </source>
</evidence>
<reference evidence="2 3" key="1">
    <citation type="submission" date="2020-05" db="EMBL/GenBank/DDBJ databases">
        <title>Identification and distribution of gene clusters putatively required for synthesis of sphingolipid metabolism inhibitors in phylogenetically diverse species of the filamentous fungus Fusarium.</title>
        <authorList>
            <person name="Kim H.-S."/>
            <person name="Busman M."/>
            <person name="Brown D.W."/>
            <person name="Divon H."/>
            <person name="Uhlig S."/>
            <person name="Proctor R.H."/>
        </authorList>
    </citation>
    <scope>NUCLEOTIDE SEQUENCE [LARGE SCALE GENOMIC DNA]</scope>
    <source>
        <strain evidence="2 3">NRRL 36939</strain>
    </source>
</reference>
<organism evidence="2 3">
    <name type="scientific">Fusarium pseudocircinatum</name>
    <dbReference type="NCBI Taxonomy" id="56676"/>
    <lineage>
        <taxon>Eukaryota</taxon>
        <taxon>Fungi</taxon>
        <taxon>Dikarya</taxon>
        <taxon>Ascomycota</taxon>
        <taxon>Pezizomycotina</taxon>
        <taxon>Sordariomycetes</taxon>
        <taxon>Hypocreomycetidae</taxon>
        <taxon>Hypocreales</taxon>
        <taxon>Nectriaceae</taxon>
        <taxon>Fusarium</taxon>
        <taxon>Fusarium fujikuroi species complex</taxon>
    </lineage>
</organism>
<dbReference type="OrthoDB" id="1577640at2759"/>
<dbReference type="EMBL" id="JAAOAS010000265">
    <property type="protein sequence ID" value="KAF5582566.1"/>
    <property type="molecule type" value="Genomic_DNA"/>
</dbReference>
<evidence type="ECO:0000256" key="1">
    <source>
        <dbReference type="SAM" id="Phobius"/>
    </source>
</evidence>
<comment type="caution">
    <text evidence="2">The sequence shown here is derived from an EMBL/GenBank/DDBJ whole genome shotgun (WGS) entry which is preliminary data.</text>
</comment>
<keyword evidence="1" id="KW-0472">Membrane</keyword>
<protein>
    <submittedName>
        <fullName evidence="2">Uncharacterized protein</fullName>
    </submittedName>
</protein>
<feature type="transmembrane region" description="Helical" evidence="1">
    <location>
        <begin position="478"/>
        <end position="499"/>
    </location>
</feature>
<dbReference type="Proteomes" id="UP000546213">
    <property type="component" value="Unassembled WGS sequence"/>
</dbReference>
<keyword evidence="1" id="KW-0812">Transmembrane</keyword>
<proteinExistence type="predicted"/>